<sequence length="82" mass="9022">MSERVNIKADESTRDRLRELKRDGETWDGLLLRMAEAVEELERKGGQSGVPICAGCGVLATTWTLVDGAVHCEDCADVEFPD</sequence>
<evidence type="ECO:0000313" key="2">
    <source>
        <dbReference type="Proteomes" id="UP000198775"/>
    </source>
</evidence>
<keyword evidence="2" id="KW-1185">Reference proteome</keyword>
<dbReference type="AlphaFoldDB" id="A0A1H8S086"/>
<dbReference type="RefSeq" id="WP_092662153.1">
    <property type="nucleotide sequence ID" value="NZ_FOCX01000017.1"/>
</dbReference>
<protein>
    <submittedName>
        <fullName evidence="1">Uncharacterized protein</fullName>
    </submittedName>
</protein>
<dbReference type="EMBL" id="FOCX01000017">
    <property type="protein sequence ID" value="SEO72349.1"/>
    <property type="molecule type" value="Genomic_DNA"/>
</dbReference>
<proteinExistence type="predicted"/>
<gene>
    <name evidence="1" type="ORF">SAMN05216388_1017110</name>
</gene>
<dbReference type="Proteomes" id="UP000198775">
    <property type="component" value="Unassembled WGS sequence"/>
</dbReference>
<evidence type="ECO:0000313" key="1">
    <source>
        <dbReference type="EMBL" id="SEO72349.1"/>
    </source>
</evidence>
<reference evidence="2" key="1">
    <citation type="submission" date="2016-10" db="EMBL/GenBank/DDBJ databases">
        <authorList>
            <person name="Varghese N."/>
            <person name="Submissions S."/>
        </authorList>
    </citation>
    <scope>NUCLEOTIDE SEQUENCE [LARGE SCALE GENOMIC DNA]</scope>
    <source>
        <strain evidence="2">IBRC-M 10043</strain>
    </source>
</reference>
<accession>A0A1H8S086</accession>
<name>A0A1H8S086_9EURY</name>
<organism evidence="1 2">
    <name type="scientific">Halorientalis persicus</name>
    <dbReference type="NCBI Taxonomy" id="1367881"/>
    <lineage>
        <taxon>Archaea</taxon>
        <taxon>Methanobacteriati</taxon>
        <taxon>Methanobacteriota</taxon>
        <taxon>Stenosarchaea group</taxon>
        <taxon>Halobacteria</taxon>
        <taxon>Halobacteriales</taxon>
        <taxon>Haloarculaceae</taxon>
        <taxon>Halorientalis</taxon>
    </lineage>
</organism>